<dbReference type="AlphaFoldDB" id="A0A1H2XD04"/>
<keyword evidence="2" id="KW-1185">Reference proteome</keyword>
<protein>
    <recommendedName>
        <fullName evidence="3">PilZ domain-containing protein</fullName>
    </recommendedName>
</protein>
<evidence type="ECO:0000313" key="2">
    <source>
        <dbReference type="Proteomes" id="UP000243778"/>
    </source>
</evidence>
<proteinExistence type="predicted"/>
<gene>
    <name evidence="1" type="ORF">SAMN05216287_1858</name>
</gene>
<dbReference type="RefSeq" id="WP_090226908.1">
    <property type="nucleotide sequence ID" value="NZ_FNNU01000002.1"/>
</dbReference>
<dbReference type="STRING" id="1007099.SAMN05216287_1858"/>
<reference evidence="2" key="1">
    <citation type="submission" date="2016-10" db="EMBL/GenBank/DDBJ databases">
        <authorList>
            <person name="Varghese N."/>
            <person name="Submissions S."/>
        </authorList>
    </citation>
    <scope>NUCLEOTIDE SEQUENCE [LARGE SCALE GENOMIC DNA]</scope>
    <source>
        <strain evidence="2">NRRL B-59562</strain>
    </source>
</reference>
<name>A0A1H2XD04_9PSED</name>
<evidence type="ECO:0000313" key="1">
    <source>
        <dbReference type="EMBL" id="SDW90626.1"/>
    </source>
</evidence>
<evidence type="ECO:0008006" key="3">
    <source>
        <dbReference type="Google" id="ProtNLM"/>
    </source>
</evidence>
<organism evidence="1 2">
    <name type="scientific">Pseudomonas kuykendallii</name>
    <dbReference type="NCBI Taxonomy" id="1007099"/>
    <lineage>
        <taxon>Bacteria</taxon>
        <taxon>Pseudomonadati</taxon>
        <taxon>Pseudomonadota</taxon>
        <taxon>Gammaproteobacteria</taxon>
        <taxon>Pseudomonadales</taxon>
        <taxon>Pseudomonadaceae</taxon>
        <taxon>Pseudomonas</taxon>
    </lineage>
</organism>
<sequence>MQDDPLLTADELAYIRSLLNEGEGARLNASNFLIDSSPQTQALLAALGSRAQLSLEAQIGHQRLTFPLQLVEDDFQTLHLKLEAPRIFEQGPVDRPWRLHLNKPVALLDERGEASDLRVHELSPNGLLLEVTDVAPARFELSLPLPGAKPIPLRGRLVRKVGQGLCAYRLLHENERTLRRLHTFIFQQHRLQHPQLHAKARSAVDA</sequence>
<dbReference type="OrthoDB" id="6989154at2"/>
<dbReference type="EMBL" id="FNNU01000002">
    <property type="protein sequence ID" value="SDW90626.1"/>
    <property type="molecule type" value="Genomic_DNA"/>
</dbReference>
<dbReference type="Proteomes" id="UP000243778">
    <property type="component" value="Unassembled WGS sequence"/>
</dbReference>
<accession>A0A1H2XD04</accession>